<dbReference type="Pfam" id="PF16197">
    <property type="entry name" value="KAsynt_C_assoc"/>
    <property type="match status" value="1"/>
</dbReference>
<dbReference type="Pfam" id="PF02801">
    <property type="entry name" value="Ketoacyl-synt_C"/>
    <property type="match status" value="1"/>
</dbReference>
<dbReference type="GO" id="GO:0004315">
    <property type="term" value="F:3-oxoacyl-[acyl-carrier-protein] synthase activity"/>
    <property type="evidence" value="ECO:0007669"/>
    <property type="project" value="InterPro"/>
</dbReference>
<dbReference type="SMART" id="SM00822">
    <property type="entry name" value="PKS_KR"/>
    <property type="match status" value="1"/>
</dbReference>
<feature type="domain" description="Carrier" evidence="7">
    <location>
        <begin position="1626"/>
        <end position="1700"/>
    </location>
</feature>
<dbReference type="Gene3D" id="1.10.1200.10">
    <property type="entry name" value="ACP-like"/>
    <property type="match status" value="1"/>
</dbReference>
<protein>
    <submittedName>
        <fullName evidence="10">Polyketide synthase</fullName>
    </submittedName>
</protein>
<dbReference type="InterPro" id="IPR001227">
    <property type="entry name" value="Ac_transferase_dom_sf"/>
</dbReference>
<dbReference type="Gene3D" id="3.10.129.110">
    <property type="entry name" value="Polyketide synthase dehydratase"/>
    <property type="match status" value="1"/>
</dbReference>
<dbReference type="PROSITE" id="PS52019">
    <property type="entry name" value="PKS_MFAS_DH"/>
    <property type="match status" value="1"/>
</dbReference>
<dbReference type="Gene3D" id="3.40.50.720">
    <property type="entry name" value="NAD(P)-binding Rossmann-like Domain"/>
    <property type="match status" value="1"/>
</dbReference>
<dbReference type="GO" id="GO:0004312">
    <property type="term" value="F:fatty acid synthase activity"/>
    <property type="evidence" value="ECO:0007669"/>
    <property type="project" value="TreeGrafter"/>
</dbReference>
<feature type="domain" description="Ketosynthase family 3 (KS3)" evidence="8">
    <location>
        <begin position="7"/>
        <end position="432"/>
    </location>
</feature>
<dbReference type="InterPro" id="IPR014043">
    <property type="entry name" value="Acyl_transferase_dom"/>
</dbReference>
<dbReference type="InterPro" id="IPR020806">
    <property type="entry name" value="PKS_PP-bd"/>
</dbReference>
<dbReference type="Gene3D" id="3.30.70.250">
    <property type="entry name" value="Malonyl-CoA ACP transacylase, ACP-binding"/>
    <property type="match status" value="1"/>
</dbReference>
<dbReference type="SUPFAM" id="SSF52151">
    <property type="entry name" value="FabD/lysophospholipase-like"/>
    <property type="match status" value="1"/>
</dbReference>
<dbReference type="EMBL" id="ANBP01000008">
    <property type="protein sequence ID" value="KAB7757376.1"/>
    <property type="molecule type" value="Genomic_DNA"/>
</dbReference>
<gene>
    <name evidence="10" type="ORF">MPHL21000_07765</name>
</gene>
<dbReference type="InterPro" id="IPR016039">
    <property type="entry name" value="Thiolase-like"/>
</dbReference>
<dbReference type="InterPro" id="IPR050091">
    <property type="entry name" value="PKS_NRPS_Biosynth_Enz"/>
</dbReference>
<evidence type="ECO:0000259" key="8">
    <source>
        <dbReference type="PROSITE" id="PS52004"/>
    </source>
</evidence>
<evidence type="ECO:0000256" key="5">
    <source>
        <dbReference type="ARBA" id="ARBA00023268"/>
    </source>
</evidence>
<feature type="active site" description="Proton acceptor; for dehydratase activity" evidence="6">
    <location>
        <position position="929"/>
    </location>
</feature>
<keyword evidence="5" id="KW-0511">Multifunctional enzyme</keyword>
<feature type="region of interest" description="C-terminal hotdog fold" evidence="6">
    <location>
        <begin position="1033"/>
        <end position="1167"/>
    </location>
</feature>
<dbReference type="PROSITE" id="PS00606">
    <property type="entry name" value="KS3_1"/>
    <property type="match status" value="1"/>
</dbReference>
<sequence>MGVPETPEPIAIIGMGCRVAGDIGTPARLWRFLLAGGSNVRDIPEDRWEPYLRRDPRNAAVLKETTRLGTFLDDLAGFDAEFFGVSPREAELMDPQQRLALEVSWEALEHAGVPPRSLAGTDTAVLMGVNSDDYGKLLMEDLTGIEAWTGIGTSLCGVANRVSHLLDLRGPSVALDAACAASLVAVHQACQLLRAGETSLALAGGVSALIGPGLTRVLDVAGATAPDGRCKTFDAAADGYGRGEGAGVVVLKRLSDALRDGDHVYAVVRGGAVAQDGRTVGIMSPNGDAQADMFRRACEFAGVEPLSVDFVEAHGTGTPTGDPTEVRALASVYGAGRPADAPCRIGSVKPNVGHLEGGAGVLGLIKAALALHHETIPPTAGITELTPAVDWAASGLRVPTEAEPWPRTGTPRRAAVCSYGYGGTIAHVLLEEAPAVTELPAETRGAHQHPVILPVSARSAARLRVQAGALAEHLRDTAPDLDRVAATLWRRRSHESARAAVVADSAADAVAALTALADERPDPAVVSGTVLPGDGAVWVFSGHGSHWAGMGRELLTTATEFAEVIDTVDPVFNRELGFSARAALTSGELGGTDRVQALTFAMQAGLAAVLRARGVRPAAVIGHSVGEVAACVAAGVFDLTVGAHVACYRARGFRSVMGRGAMALVRLPFDEAGRRLAGRSDVVAAISASPESTVISGELAAVEQVCEQWSADGAMVRRVNTDVAFHSPAMDGLTADLGRLVAQLPPPRTPEIPLYTTALADPRSDAPRDRHYWVANLRDRVRFAEAVSAAVDDGHRVFLEVSAHPVVAHSIVETLGHAGVRDHAVVPLLRRDKPEMRSVATALAQLHCHGVPVDPGLPAEAPWADDVPVTRWQHRRFWRTPTPPPGGRGVHDVDSHTLLGGRTEVTGPLAARMWQTRVDLDTRPYPGDHPVKGTEIVPAAVILNTFLTAAADVGGPGLVDVRLRTPVAPGRARDVQVVLADRALTLASRLVDDEDDDGGWLTHSSAVVATDEHDIDDLVGEVIDATAARRRCPRPLPSTHVVDTLATLGVAAMGFDWEILDLHGGEGELLARVAARADRRTPQSWAPLLDAATSAASTVFDGPPRLRMPARLERVRVHGAPPAVALLHVRRRPGTTTTDVWLGDESGTVLATLAGMTFDQLENPSGSDVSRMVHRVAWHPLTWDAQARPSAVVVVGGDEATRDLVARDLRAAGVPHAFYRDAGDIASATAGLDRDAIVLVLPAAQGNPQGPVAAVMQTLRTLLDSGAAARMWVLTQRVHEGENLAHAPLWGLARVAAAEHPAQFGGVLDVSGEDLPVGVLAGVRGHPVVVVRDGVAYTARLAPAAGGAGTPLRCSAGGTYVITGGTGALGLRMAQRLADAGARRLVLLSRRGMPERSQWQPDSEVVRTVSALEERGITVHVVAMDIAAPGAAEVLGAALRDLPPVRGVVHAAGVEAGALLVNTTADHFAAAMRPKVDGTLTLHELFPPEQLDWLILFSSCGYLAGFPGQGAYACANSFLDVMARHRRRLGDRTISVAWTAWRGLGMGSTSGFIAAQLDALGMDTVGADEAMRALDLAMRYDDPNVVVLPTLPTAAAVPMLADVAPAQTEEPDDDDTAAGLLDADPERVERLVIAAVAAQLGVADDDVDTGLPLVEVGVDSIMTVGLLRTLEKQTGLSLPPTLLWEYPTAAAVSERIVDLLAAGADQLEAS</sequence>
<dbReference type="Pfam" id="PF00109">
    <property type="entry name" value="ketoacyl-synt"/>
    <property type="match status" value="1"/>
</dbReference>
<dbReference type="Pfam" id="PF00698">
    <property type="entry name" value="Acyl_transf_1"/>
    <property type="match status" value="1"/>
</dbReference>
<feature type="active site" description="Proton donor; for dehydratase activity" evidence="6">
    <location>
        <position position="1090"/>
    </location>
</feature>
<dbReference type="Gene3D" id="3.40.47.10">
    <property type="match status" value="1"/>
</dbReference>
<dbReference type="InterPro" id="IPR057326">
    <property type="entry name" value="KR_dom"/>
</dbReference>
<dbReference type="InterPro" id="IPR049551">
    <property type="entry name" value="PKS_DH_C"/>
</dbReference>
<dbReference type="InterPro" id="IPR032821">
    <property type="entry name" value="PKS_assoc"/>
</dbReference>
<dbReference type="PROSITE" id="PS50075">
    <property type="entry name" value="CARRIER"/>
    <property type="match status" value="1"/>
</dbReference>
<dbReference type="InterPro" id="IPR020807">
    <property type="entry name" value="PKS_DH"/>
</dbReference>
<keyword evidence="3" id="KW-0808">Transferase</keyword>
<dbReference type="InterPro" id="IPR042104">
    <property type="entry name" value="PKS_dehydratase_sf"/>
</dbReference>
<dbReference type="InterPro" id="IPR016036">
    <property type="entry name" value="Malonyl_transacylase_ACP-bd"/>
</dbReference>
<keyword evidence="1" id="KW-0596">Phosphopantetheine</keyword>
<keyword evidence="11" id="KW-1185">Reference proteome</keyword>
<dbReference type="Proteomes" id="UP000325690">
    <property type="component" value="Unassembled WGS sequence"/>
</dbReference>
<dbReference type="InterPro" id="IPR014031">
    <property type="entry name" value="Ketoacyl_synth_C"/>
</dbReference>
<dbReference type="SUPFAM" id="SSF51735">
    <property type="entry name" value="NAD(P)-binding Rossmann-fold domains"/>
    <property type="match status" value="2"/>
</dbReference>
<dbReference type="PANTHER" id="PTHR43775">
    <property type="entry name" value="FATTY ACID SYNTHASE"/>
    <property type="match status" value="1"/>
</dbReference>
<dbReference type="InterPro" id="IPR013968">
    <property type="entry name" value="PKS_KR"/>
</dbReference>
<dbReference type="FunFam" id="3.40.47.10:FF:000019">
    <property type="entry name" value="Polyketide synthase type I"/>
    <property type="match status" value="1"/>
</dbReference>
<dbReference type="GO" id="GO:0006633">
    <property type="term" value="P:fatty acid biosynthetic process"/>
    <property type="evidence" value="ECO:0007669"/>
    <property type="project" value="InterPro"/>
</dbReference>
<dbReference type="PROSITE" id="PS00012">
    <property type="entry name" value="PHOSPHOPANTETHEINE"/>
    <property type="match status" value="1"/>
</dbReference>
<dbReference type="SMART" id="SM01294">
    <property type="entry name" value="PKS_PP_betabranch"/>
    <property type="match status" value="1"/>
</dbReference>
<dbReference type="GO" id="GO:0031177">
    <property type="term" value="F:phosphopantetheine binding"/>
    <property type="evidence" value="ECO:0007669"/>
    <property type="project" value="InterPro"/>
</dbReference>
<dbReference type="SMART" id="SM00826">
    <property type="entry name" value="PKS_DH"/>
    <property type="match status" value="1"/>
</dbReference>
<proteinExistence type="predicted"/>
<reference evidence="10 11" key="1">
    <citation type="submission" date="2012-10" db="EMBL/GenBank/DDBJ databases">
        <title>The draft sequence of the Mycobacterium pheli genome.</title>
        <authorList>
            <person name="Pettersson B.M.F."/>
            <person name="Das S."/>
            <person name="Dasgupta S."/>
            <person name="Bhattacharya A."/>
            <person name="Kirsebom L.A."/>
        </authorList>
    </citation>
    <scope>NUCLEOTIDE SEQUENCE [LARGE SCALE GENOMIC DNA]</scope>
    <source>
        <strain evidence="10 11">CCUG 21000</strain>
    </source>
</reference>
<dbReference type="InterPro" id="IPR049900">
    <property type="entry name" value="PKS_mFAS_DH"/>
</dbReference>
<dbReference type="InterPro" id="IPR009081">
    <property type="entry name" value="PP-bd_ACP"/>
</dbReference>
<dbReference type="InterPro" id="IPR014030">
    <property type="entry name" value="Ketoacyl_synth_N"/>
</dbReference>
<dbReference type="InterPro" id="IPR016035">
    <property type="entry name" value="Acyl_Trfase/lysoPLipase"/>
</dbReference>
<dbReference type="Gene3D" id="3.40.366.10">
    <property type="entry name" value="Malonyl-Coenzyme A Acyl Carrier Protein, domain 2"/>
    <property type="match status" value="1"/>
</dbReference>
<accession>A0A5N5V6E2</accession>
<dbReference type="Pfam" id="PF21089">
    <property type="entry name" value="PKS_DH_N"/>
    <property type="match status" value="1"/>
</dbReference>
<dbReference type="InterPro" id="IPR036736">
    <property type="entry name" value="ACP-like_sf"/>
</dbReference>
<dbReference type="InterPro" id="IPR049552">
    <property type="entry name" value="PKS_DH_N"/>
</dbReference>
<feature type="region of interest" description="N-terminal hotdog fold" evidence="6">
    <location>
        <begin position="896"/>
        <end position="1015"/>
    </location>
</feature>
<dbReference type="CDD" id="cd00833">
    <property type="entry name" value="PKS"/>
    <property type="match status" value="1"/>
</dbReference>
<dbReference type="SUPFAM" id="SSF55048">
    <property type="entry name" value="Probable ACP-binding domain of malonyl-CoA ACP transacylase"/>
    <property type="match status" value="1"/>
</dbReference>
<keyword evidence="4" id="KW-0521">NADP</keyword>
<dbReference type="InterPro" id="IPR036291">
    <property type="entry name" value="NAD(P)-bd_dom_sf"/>
</dbReference>
<evidence type="ECO:0000256" key="3">
    <source>
        <dbReference type="ARBA" id="ARBA00022679"/>
    </source>
</evidence>
<evidence type="ECO:0000259" key="7">
    <source>
        <dbReference type="PROSITE" id="PS50075"/>
    </source>
</evidence>
<dbReference type="SMART" id="SM00827">
    <property type="entry name" value="PKS_AT"/>
    <property type="match status" value="1"/>
</dbReference>
<dbReference type="SMART" id="SM00825">
    <property type="entry name" value="PKS_KS"/>
    <property type="match status" value="1"/>
</dbReference>
<evidence type="ECO:0000313" key="11">
    <source>
        <dbReference type="Proteomes" id="UP000325690"/>
    </source>
</evidence>
<evidence type="ECO:0000259" key="9">
    <source>
        <dbReference type="PROSITE" id="PS52019"/>
    </source>
</evidence>
<name>A0A5N5V6E2_MYCPH</name>
<keyword evidence="2" id="KW-0597">Phosphoprotein</keyword>
<dbReference type="PANTHER" id="PTHR43775:SF37">
    <property type="entry name" value="SI:DKEY-61P9.11"/>
    <property type="match status" value="1"/>
</dbReference>
<evidence type="ECO:0000256" key="6">
    <source>
        <dbReference type="PROSITE-ProRule" id="PRU01363"/>
    </source>
</evidence>
<evidence type="ECO:0000256" key="4">
    <source>
        <dbReference type="ARBA" id="ARBA00022857"/>
    </source>
</evidence>
<dbReference type="SUPFAM" id="SSF47336">
    <property type="entry name" value="ACP-like"/>
    <property type="match status" value="1"/>
</dbReference>
<dbReference type="InterPro" id="IPR020841">
    <property type="entry name" value="PKS_Beta-ketoAc_synthase_dom"/>
</dbReference>
<evidence type="ECO:0000256" key="1">
    <source>
        <dbReference type="ARBA" id="ARBA00022450"/>
    </source>
</evidence>
<comment type="caution">
    <text evidence="10">The sequence shown here is derived from an EMBL/GenBank/DDBJ whole genome shotgun (WGS) entry which is preliminary data.</text>
</comment>
<dbReference type="Pfam" id="PF08659">
    <property type="entry name" value="KR"/>
    <property type="match status" value="1"/>
</dbReference>
<dbReference type="Pfam" id="PF14765">
    <property type="entry name" value="PS-DH"/>
    <property type="match status" value="1"/>
</dbReference>
<dbReference type="InterPro" id="IPR006162">
    <property type="entry name" value="Ppantetheine_attach_site"/>
</dbReference>
<dbReference type="CDD" id="cd05274">
    <property type="entry name" value="KR_FAS_SDR_x"/>
    <property type="match status" value="1"/>
</dbReference>
<evidence type="ECO:0000256" key="2">
    <source>
        <dbReference type="ARBA" id="ARBA00022553"/>
    </source>
</evidence>
<evidence type="ECO:0000313" key="10">
    <source>
        <dbReference type="EMBL" id="KAB7757376.1"/>
    </source>
</evidence>
<dbReference type="InterPro" id="IPR018201">
    <property type="entry name" value="Ketoacyl_synth_AS"/>
</dbReference>
<dbReference type="Pfam" id="PF00550">
    <property type="entry name" value="PP-binding"/>
    <property type="match status" value="1"/>
</dbReference>
<feature type="domain" description="PKS/mFAS DH" evidence="9">
    <location>
        <begin position="896"/>
        <end position="1167"/>
    </location>
</feature>
<dbReference type="PROSITE" id="PS52004">
    <property type="entry name" value="KS3_2"/>
    <property type="match status" value="1"/>
</dbReference>
<dbReference type="SMART" id="SM00823">
    <property type="entry name" value="PKS_PP"/>
    <property type="match status" value="1"/>
</dbReference>
<dbReference type="SUPFAM" id="SSF53901">
    <property type="entry name" value="Thiolase-like"/>
    <property type="match status" value="1"/>
</dbReference>
<organism evidence="10 11">
    <name type="scientific">Mycolicibacterium phlei DSM 43239 = CCUG 21000</name>
    <dbReference type="NCBI Taxonomy" id="1226750"/>
    <lineage>
        <taxon>Bacteria</taxon>
        <taxon>Bacillati</taxon>
        <taxon>Actinomycetota</taxon>
        <taxon>Actinomycetes</taxon>
        <taxon>Mycobacteriales</taxon>
        <taxon>Mycobacteriaceae</taxon>
        <taxon>Mycolicibacterium</taxon>
    </lineage>
</organism>